<dbReference type="InterPro" id="IPR023210">
    <property type="entry name" value="NADP_OxRdtase_dom"/>
</dbReference>
<dbReference type="InterPro" id="IPR053135">
    <property type="entry name" value="AKR2_Oxidoreductase"/>
</dbReference>
<dbReference type="EMBL" id="AP021858">
    <property type="protein sequence ID" value="BBO23232.1"/>
    <property type="molecule type" value="Genomic_DNA"/>
</dbReference>
<dbReference type="Proteomes" id="UP000662873">
    <property type="component" value="Chromosome"/>
</dbReference>
<dbReference type="SUPFAM" id="SSF51430">
    <property type="entry name" value="NAD(P)-linked oxidoreductase"/>
    <property type="match status" value="1"/>
</dbReference>
<dbReference type="AlphaFoldDB" id="A0A809RTY9"/>
<dbReference type="PANTHER" id="PTHR43312">
    <property type="entry name" value="D-THREO-ALDOSE 1-DEHYDROGENASE"/>
    <property type="match status" value="1"/>
</dbReference>
<name>A0A809RTY9_9BACT</name>
<dbReference type="InterPro" id="IPR006311">
    <property type="entry name" value="TAT_signal"/>
</dbReference>
<dbReference type="Gene3D" id="3.20.20.100">
    <property type="entry name" value="NADP-dependent oxidoreductase domain"/>
    <property type="match status" value="1"/>
</dbReference>
<protein>
    <submittedName>
        <fullName evidence="2">Oxidoreductase of the aldo/keto reductase family protein</fullName>
    </submittedName>
</protein>
<organism evidence="2 3">
    <name type="scientific">Candidatus Nitrosymbiomonas proteolyticus</name>
    <dbReference type="NCBI Taxonomy" id="2608984"/>
    <lineage>
        <taxon>Bacteria</taxon>
        <taxon>Bacillati</taxon>
        <taxon>Armatimonadota</taxon>
        <taxon>Armatimonadota incertae sedis</taxon>
        <taxon>Candidatus Nitrosymbiomonas</taxon>
    </lineage>
</organism>
<sequence length="308" mass="33931">MDLSRRSFCVAAGAATAGLMRGRILPNGTAQPEIAKRKLGKTGWNATIYALGSAEIPPDAEASRAISRLVDAGVNYLDTAPSYQSARSEKVIGAVIRNRREKVFLATKTLARDAEGAYREVLASLERLQTDRIDLLQVHAVNDSGTLDQVLRKGGAVEGLERARREGKIRFVGITGHTRPEVIASALNRYPFDSILIPVSPLDVHLGDFAEGVIPQAEKLGIALVGMKALKGIERATGGRFEPGRFLRYALSLRLSTLTIGLRRESEVDENLRIVQNFQPMEKDERLAFEKEMRQHANDSTLWWKKTG</sequence>
<dbReference type="PANTHER" id="PTHR43312:SF1">
    <property type="entry name" value="NADP-DEPENDENT OXIDOREDUCTASE DOMAIN-CONTAINING PROTEIN"/>
    <property type="match status" value="1"/>
</dbReference>
<reference evidence="2" key="1">
    <citation type="journal article" name="DNA Res.">
        <title>The physiological potential of anammox bacteria as revealed by their core genome structure.</title>
        <authorList>
            <person name="Okubo T."/>
            <person name="Toyoda A."/>
            <person name="Fukuhara K."/>
            <person name="Uchiyama I."/>
            <person name="Harigaya Y."/>
            <person name="Kuroiwa M."/>
            <person name="Suzuki T."/>
            <person name="Murakami Y."/>
            <person name="Suwa Y."/>
            <person name="Takami H."/>
        </authorList>
    </citation>
    <scope>NUCLEOTIDE SEQUENCE</scope>
    <source>
        <strain evidence="2">317325-2</strain>
    </source>
</reference>
<accession>A0A809RTY9</accession>
<dbReference type="InterPro" id="IPR036812">
    <property type="entry name" value="NAD(P)_OxRdtase_dom_sf"/>
</dbReference>
<evidence type="ECO:0000313" key="2">
    <source>
        <dbReference type="EMBL" id="BBO23232.1"/>
    </source>
</evidence>
<dbReference type="KEGG" id="npy:NPRO_08270"/>
<feature type="domain" description="NADP-dependent oxidoreductase" evidence="1">
    <location>
        <begin position="57"/>
        <end position="232"/>
    </location>
</feature>
<dbReference type="PROSITE" id="PS51318">
    <property type="entry name" value="TAT"/>
    <property type="match status" value="1"/>
</dbReference>
<dbReference type="CDD" id="cd19100">
    <property type="entry name" value="AKR_unchar"/>
    <property type="match status" value="1"/>
</dbReference>
<proteinExistence type="predicted"/>
<evidence type="ECO:0000259" key="1">
    <source>
        <dbReference type="Pfam" id="PF00248"/>
    </source>
</evidence>
<gene>
    <name evidence="2" type="ORF">NPRO_08270</name>
</gene>
<evidence type="ECO:0000313" key="3">
    <source>
        <dbReference type="Proteomes" id="UP000662873"/>
    </source>
</evidence>
<dbReference type="Pfam" id="PF00248">
    <property type="entry name" value="Aldo_ket_red"/>
    <property type="match status" value="1"/>
</dbReference>